<feature type="domain" description="AdoMet activation" evidence="1">
    <location>
        <begin position="85"/>
        <end position="195"/>
    </location>
</feature>
<accession>A0A1H6TP92</accession>
<dbReference type="eggNOG" id="COG1410">
    <property type="taxonomic scope" value="Bacteria"/>
</dbReference>
<dbReference type="EMBL" id="FNYK01000026">
    <property type="protein sequence ID" value="SEI81899.1"/>
    <property type="molecule type" value="Genomic_DNA"/>
</dbReference>
<dbReference type="PIRSF" id="PIRSF037984">
    <property type="entry name" value="Met_synth_TM0269_prd"/>
    <property type="match status" value="1"/>
</dbReference>
<dbReference type="OrthoDB" id="9816190at2"/>
<dbReference type="Gene3D" id="3.40.109.40">
    <property type="match status" value="1"/>
</dbReference>
<protein>
    <submittedName>
        <fullName evidence="2">Vitamin B12 dependent methionine synthase, activation domain</fullName>
    </submittedName>
</protein>
<reference evidence="3" key="1">
    <citation type="submission" date="2016-10" db="EMBL/GenBank/DDBJ databases">
        <authorList>
            <person name="Varghese N."/>
        </authorList>
    </citation>
    <scope>NUCLEOTIDE SEQUENCE [LARGE SCALE GENOMIC DNA]</scope>
    <source>
        <strain evidence="3">DSM 20406</strain>
    </source>
</reference>
<dbReference type="InterPro" id="IPR037010">
    <property type="entry name" value="VitB12-dep_Met_synth_activ_sf"/>
</dbReference>
<dbReference type="InterPro" id="IPR004223">
    <property type="entry name" value="VitB12-dep_Met_synth_activ_dom"/>
</dbReference>
<dbReference type="GO" id="GO:0008705">
    <property type="term" value="F:methionine synthase activity"/>
    <property type="evidence" value="ECO:0007669"/>
    <property type="project" value="InterPro"/>
</dbReference>
<dbReference type="InterPro" id="IPR017342">
    <property type="entry name" value="S-AdoMet-dep_Met_synth_prd"/>
</dbReference>
<organism evidence="2 3">
    <name type="scientific">Sharpea azabuensis</name>
    <dbReference type="NCBI Taxonomy" id="322505"/>
    <lineage>
        <taxon>Bacteria</taxon>
        <taxon>Bacillati</taxon>
        <taxon>Bacillota</taxon>
        <taxon>Erysipelotrichia</taxon>
        <taxon>Erysipelotrichales</taxon>
        <taxon>Coprobacillaceae</taxon>
        <taxon>Sharpea</taxon>
    </lineage>
</organism>
<dbReference type="AlphaFoldDB" id="A0A1H6TP92"/>
<name>A0A1H6TP92_9FIRM</name>
<evidence type="ECO:0000259" key="1">
    <source>
        <dbReference type="Pfam" id="PF02965"/>
    </source>
</evidence>
<dbReference type="Pfam" id="PF02965">
    <property type="entry name" value="Met_synt_B12"/>
    <property type="match status" value="1"/>
</dbReference>
<proteinExistence type="predicted"/>
<evidence type="ECO:0000313" key="3">
    <source>
        <dbReference type="Proteomes" id="UP000183028"/>
    </source>
</evidence>
<dbReference type="STRING" id="322505.SAMN04487836_10684"/>
<keyword evidence="3" id="KW-1185">Reference proteome</keyword>
<dbReference type="Proteomes" id="UP000183028">
    <property type="component" value="Unassembled WGS sequence"/>
</dbReference>
<dbReference type="SUPFAM" id="SSF56507">
    <property type="entry name" value="Methionine synthase activation domain-like"/>
    <property type="match status" value="1"/>
</dbReference>
<gene>
    <name evidence="2" type="ORF">SAMN04487834_102613</name>
</gene>
<dbReference type="RefSeq" id="WP_083381606.1">
    <property type="nucleotide sequence ID" value="NZ_FNYK01000026.1"/>
</dbReference>
<sequence>MMEVRKSEIYRYLGYSKRKKIEITPEIDHLIDECIADLKKVITPATVYKRLPLAWLDEKTIEVGGMQVASTSLAKNLQGCHEVFLFGATIGIGVDRMIKRAELSKMAKAAIYQATGAEMVECVCDELNEQLRQDVAQEGLYLKPRFSPGYGGTPLSLQRDFERILHMSTIGISLTETCLMVPSKSVTAFIGITDQKTKSVSGCAACDQQDCPSRKE</sequence>
<evidence type="ECO:0000313" key="2">
    <source>
        <dbReference type="EMBL" id="SEI81899.1"/>
    </source>
</evidence>